<dbReference type="SMART" id="SM00256">
    <property type="entry name" value="FBOX"/>
    <property type="match status" value="1"/>
</dbReference>
<proteinExistence type="predicted"/>
<dbReference type="InterPro" id="IPR036047">
    <property type="entry name" value="F-box-like_dom_sf"/>
</dbReference>
<gene>
    <name evidence="2" type="ORF">OLC1_LOCUS8832</name>
</gene>
<dbReference type="PANTHER" id="PTHR31672">
    <property type="entry name" value="BNACNNG10540D PROTEIN"/>
    <property type="match status" value="1"/>
</dbReference>
<sequence length="278" mass="31130">MKKGRKELVSPVSIQLPDDVILEILRRLPVKTLLRFKCVSKLWKEIISSRNFTLSPTGRDRAIVGYAPYTSLSLDVSPLNFYSIEDNLSMVKLPDPAASDGYKALLMTNDPPLGGSGSAFVVSLRTGEYWTDISVPYKEIGGSRVIVYFDEEINQFREIPMPEEHETSDESPTYYFGLTLLHGCLCMSKSGSTSYSGDIFIMRESGAINSWTKLFTIDGVLLPLRTRIPNEIFVVPGSERQKVRRYYETKAGHKVSVTMFLIAGPFMFAESLASVDLI</sequence>
<dbReference type="CDD" id="cd22157">
    <property type="entry name" value="F-box_AtFBW1-like"/>
    <property type="match status" value="1"/>
</dbReference>
<dbReference type="PANTHER" id="PTHR31672:SF13">
    <property type="entry name" value="F-BOX PROTEIN CPR30-LIKE"/>
    <property type="match status" value="1"/>
</dbReference>
<keyword evidence="3" id="KW-1185">Reference proteome</keyword>
<name>A0AAV1CSS6_OLDCO</name>
<accession>A0AAV1CSS6</accession>
<evidence type="ECO:0000313" key="3">
    <source>
        <dbReference type="Proteomes" id="UP001161247"/>
    </source>
</evidence>
<evidence type="ECO:0000313" key="2">
    <source>
        <dbReference type="EMBL" id="CAI9098674.1"/>
    </source>
</evidence>
<dbReference type="Pfam" id="PF00646">
    <property type="entry name" value="F-box"/>
    <property type="match status" value="1"/>
</dbReference>
<dbReference type="InterPro" id="IPR001810">
    <property type="entry name" value="F-box_dom"/>
</dbReference>
<dbReference type="Proteomes" id="UP001161247">
    <property type="component" value="Chromosome 3"/>
</dbReference>
<dbReference type="Gene3D" id="1.20.1280.50">
    <property type="match status" value="1"/>
</dbReference>
<dbReference type="PROSITE" id="PS50181">
    <property type="entry name" value="FBOX"/>
    <property type="match status" value="1"/>
</dbReference>
<dbReference type="InterPro" id="IPR050796">
    <property type="entry name" value="SCF_F-box_component"/>
</dbReference>
<organism evidence="2 3">
    <name type="scientific">Oldenlandia corymbosa var. corymbosa</name>
    <dbReference type="NCBI Taxonomy" id="529605"/>
    <lineage>
        <taxon>Eukaryota</taxon>
        <taxon>Viridiplantae</taxon>
        <taxon>Streptophyta</taxon>
        <taxon>Embryophyta</taxon>
        <taxon>Tracheophyta</taxon>
        <taxon>Spermatophyta</taxon>
        <taxon>Magnoliopsida</taxon>
        <taxon>eudicotyledons</taxon>
        <taxon>Gunneridae</taxon>
        <taxon>Pentapetalae</taxon>
        <taxon>asterids</taxon>
        <taxon>lamiids</taxon>
        <taxon>Gentianales</taxon>
        <taxon>Rubiaceae</taxon>
        <taxon>Rubioideae</taxon>
        <taxon>Spermacoceae</taxon>
        <taxon>Hedyotis-Oldenlandia complex</taxon>
        <taxon>Oldenlandia</taxon>
    </lineage>
</organism>
<feature type="domain" description="F-box" evidence="1">
    <location>
        <begin position="10"/>
        <end position="57"/>
    </location>
</feature>
<dbReference type="EMBL" id="OX459120">
    <property type="protein sequence ID" value="CAI9098674.1"/>
    <property type="molecule type" value="Genomic_DNA"/>
</dbReference>
<dbReference type="AlphaFoldDB" id="A0AAV1CSS6"/>
<evidence type="ECO:0000259" key="1">
    <source>
        <dbReference type="PROSITE" id="PS50181"/>
    </source>
</evidence>
<protein>
    <submittedName>
        <fullName evidence="2">OLC1v1035359C1</fullName>
    </submittedName>
</protein>
<reference evidence="2" key="1">
    <citation type="submission" date="2023-03" db="EMBL/GenBank/DDBJ databases">
        <authorList>
            <person name="Julca I."/>
        </authorList>
    </citation>
    <scope>NUCLEOTIDE SEQUENCE</scope>
</reference>
<dbReference type="SUPFAM" id="SSF81383">
    <property type="entry name" value="F-box domain"/>
    <property type="match status" value="1"/>
</dbReference>